<evidence type="ECO:0000256" key="6">
    <source>
        <dbReference type="ARBA" id="ARBA00048336"/>
    </source>
</evidence>
<keyword evidence="12" id="KW-1185">Reference proteome</keyword>
<reference evidence="11" key="1">
    <citation type="submission" date="2020-11" db="EMBL/GenBank/DDBJ databases">
        <authorList>
            <person name="Tran Van P."/>
        </authorList>
    </citation>
    <scope>NUCLEOTIDE SEQUENCE</scope>
</reference>
<accession>A0A7R9KL93</accession>
<dbReference type="CDD" id="cd14515">
    <property type="entry name" value="DUSP3-like"/>
    <property type="match status" value="1"/>
</dbReference>
<dbReference type="GO" id="GO:0005737">
    <property type="term" value="C:cytoplasm"/>
    <property type="evidence" value="ECO:0007669"/>
    <property type="project" value="TreeGrafter"/>
</dbReference>
<evidence type="ECO:0000256" key="7">
    <source>
        <dbReference type="PIRSR" id="PIRSR620405-1"/>
    </source>
</evidence>
<feature type="compositionally biased region" description="Polar residues" evidence="8">
    <location>
        <begin position="359"/>
        <end position="416"/>
    </location>
</feature>
<dbReference type="PANTHER" id="PTHR45682">
    <property type="entry name" value="AGAP008228-PA"/>
    <property type="match status" value="1"/>
</dbReference>
<dbReference type="Pfam" id="PF00782">
    <property type="entry name" value="DSPc"/>
    <property type="match status" value="1"/>
</dbReference>
<dbReference type="PROSITE" id="PS50056">
    <property type="entry name" value="TYR_PHOSPHATASE_2"/>
    <property type="match status" value="1"/>
</dbReference>
<dbReference type="GO" id="GO:0004722">
    <property type="term" value="F:protein serine/threonine phosphatase activity"/>
    <property type="evidence" value="ECO:0007669"/>
    <property type="project" value="UniProtKB-EC"/>
</dbReference>
<feature type="domain" description="Tyrosine specific protein phosphatases" evidence="10">
    <location>
        <begin position="111"/>
        <end position="168"/>
    </location>
</feature>
<feature type="compositionally biased region" description="Basic and acidic residues" evidence="8">
    <location>
        <begin position="344"/>
        <end position="357"/>
    </location>
</feature>
<dbReference type="PANTHER" id="PTHR45682:SF1">
    <property type="entry name" value="DUAL SPECIFICITY PROTEIN PHOSPHATASE 3"/>
    <property type="match status" value="1"/>
</dbReference>
<sequence>MYSSGSWWRNPSPSCTPNELIDIITKPNGGYYVVPTEPFNEVFPRLYISDGTTALCLSLLRRMGITHVLNASWGKDKSFCLVNTSQEFYKSSDIDFLGVEALDISIYPLYKHFGKSAEFIHEGLIGGGKVLVHCGEGISRSATLVLAYLMIKCGYTAQEAVAHVRTHRSIFPNIGFLRQLCELNDQLNHKKSRTKTRSVSSSLSHKDLIRKRQFRLVNKNDLNANAEDMTNNAAVVADEGSQINEGQVSTTDVKPMVSEGFDMTSEVESSKIGAESASNVSQIKDNKTIAKSSFVNKSPLNKAIPFKNNESPKDETKQKSQIQSMVSTGFDVQPQQPSRVTQPNKRDIQSRREDKTSKMGMSSISNQQQSVSRMPNKSSPKSQVTSRLNNPQKISTAESESGKTSANASVLGSKVSSIARPSELTGLNIKKQ</sequence>
<gene>
    <name evidence="11" type="ORF">OSB1V03_LOCUS5535</name>
</gene>
<evidence type="ECO:0000256" key="3">
    <source>
        <dbReference type="ARBA" id="ARBA00022801"/>
    </source>
</evidence>
<dbReference type="PRINTS" id="PR01909">
    <property type="entry name" value="ADSPHPHTASEA"/>
</dbReference>
<dbReference type="GO" id="GO:0008138">
    <property type="term" value="F:protein tyrosine/serine/threonine phosphatase activity"/>
    <property type="evidence" value="ECO:0007669"/>
    <property type="project" value="InterPro"/>
</dbReference>
<dbReference type="InterPro" id="IPR029021">
    <property type="entry name" value="Prot-tyrosine_phosphatase-like"/>
</dbReference>
<name>A0A7R9KL93_9ACAR</name>
<evidence type="ECO:0000313" key="12">
    <source>
        <dbReference type="Proteomes" id="UP000759131"/>
    </source>
</evidence>
<evidence type="ECO:0000256" key="8">
    <source>
        <dbReference type="SAM" id="MobiDB-lite"/>
    </source>
</evidence>
<dbReference type="OrthoDB" id="253091at2759"/>
<protein>
    <recommendedName>
        <fullName evidence="2">protein-serine/threonine phosphatase</fullName>
        <ecNumber evidence="2">3.1.3.16</ecNumber>
    </recommendedName>
</protein>
<dbReference type="InterPro" id="IPR020422">
    <property type="entry name" value="TYR_PHOSPHATASE_DUAL_dom"/>
</dbReference>
<dbReference type="Gene3D" id="3.90.190.10">
    <property type="entry name" value="Protein tyrosine phosphatase superfamily"/>
    <property type="match status" value="1"/>
</dbReference>
<dbReference type="SMART" id="SM00195">
    <property type="entry name" value="DSPc"/>
    <property type="match status" value="1"/>
</dbReference>
<dbReference type="Proteomes" id="UP000759131">
    <property type="component" value="Unassembled WGS sequence"/>
</dbReference>
<keyword evidence="4" id="KW-0904">Protein phosphatase</keyword>
<dbReference type="InterPro" id="IPR000340">
    <property type="entry name" value="Dual-sp_phosphatase_cat-dom"/>
</dbReference>
<evidence type="ECO:0000256" key="5">
    <source>
        <dbReference type="ARBA" id="ARBA00047761"/>
    </source>
</evidence>
<dbReference type="PRINTS" id="PR01908">
    <property type="entry name" value="ADSPHPHTASE"/>
</dbReference>
<dbReference type="SUPFAM" id="SSF52799">
    <property type="entry name" value="(Phosphotyrosine protein) phosphatases II"/>
    <property type="match status" value="1"/>
</dbReference>
<feature type="compositionally biased region" description="Polar residues" evidence="8">
    <location>
        <begin position="333"/>
        <end position="343"/>
    </location>
</feature>
<evidence type="ECO:0000256" key="4">
    <source>
        <dbReference type="ARBA" id="ARBA00022912"/>
    </source>
</evidence>
<dbReference type="PROSITE" id="PS50054">
    <property type="entry name" value="TYR_PHOSPHATASE_DUAL"/>
    <property type="match status" value="1"/>
</dbReference>
<dbReference type="GO" id="GO:0043409">
    <property type="term" value="P:negative regulation of MAPK cascade"/>
    <property type="evidence" value="ECO:0007669"/>
    <property type="project" value="TreeGrafter"/>
</dbReference>
<feature type="non-terminal residue" evidence="11">
    <location>
        <position position="432"/>
    </location>
</feature>
<dbReference type="GO" id="GO:0033549">
    <property type="term" value="F:MAP kinase phosphatase activity"/>
    <property type="evidence" value="ECO:0007669"/>
    <property type="project" value="TreeGrafter"/>
</dbReference>
<dbReference type="InterPro" id="IPR000387">
    <property type="entry name" value="Tyr_Pase_dom"/>
</dbReference>
<proteinExistence type="inferred from homology"/>
<feature type="active site" description="Phosphocysteine intermediate" evidence="7">
    <location>
        <position position="134"/>
    </location>
</feature>
<comment type="catalytic activity">
    <reaction evidence="6">
        <text>O-phospho-L-threonyl-[protein] + H2O = L-threonyl-[protein] + phosphate</text>
        <dbReference type="Rhea" id="RHEA:47004"/>
        <dbReference type="Rhea" id="RHEA-COMP:11060"/>
        <dbReference type="Rhea" id="RHEA-COMP:11605"/>
        <dbReference type="ChEBI" id="CHEBI:15377"/>
        <dbReference type="ChEBI" id="CHEBI:30013"/>
        <dbReference type="ChEBI" id="CHEBI:43474"/>
        <dbReference type="ChEBI" id="CHEBI:61977"/>
        <dbReference type="EC" id="3.1.3.16"/>
    </reaction>
</comment>
<evidence type="ECO:0000256" key="2">
    <source>
        <dbReference type="ARBA" id="ARBA00013081"/>
    </source>
</evidence>
<evidence type="ECO:0000259" key="10">
    <source>
        <dbReference type="PROSITE" id="PS50056"/>
    </source>
</evidence>
<evidence type="ECO:0000313" key="11">
    <source>
        <dbReference type="EMBL" id="CAD7625099.1"/>
    </source>
</evidence>
<comment type="similarity">
    <text evidence="1">Belongs to the protein-tyrosine phosphatase family. Non-receptor class dual specificity subfamily.</text>
</comment>
<dbReference type="AlphaFoldDB" id="A0A7R9KL93"/>
<organism evidence="11">
    <name type="scientific">Medioppia subpectinata</name>
    <dbReference type="NCBI Taxonomy" id="1979941"/>
    <lineage>
        <taxon>Eukaryota</taxon>
        <taxon>Metazoa</taxon>
        <taxon>Ecdysozoa</taxon>
        <taxon>Arthropoda</taxon>
        <taxon>Chelicerata</taxon>
        <taxon>Arachnida</taxon>
        <taxon>Acari</taxon>
        <taxon>Acariformes</taxon>
        <taxon>Sarcoptiformes</taxon>
        <taxon>Oribatida</taxon>
        <taxon>Brachypylina</taxon>
        <taxon>Oppioidea</taxon>
        <taxon>Oppiidae</taxon>
        <taxon>Medioppia</taxon>
    </lineage>
</organism>
<dbReference type="EMBL" id="CAJPIZ010002803">
    <property type="protein sequence ID" value="CAG2105529.1"/>
    <property type="molecule type" value="Genomic_DNA"/>
</dbReference>
<evidence type="ECO:0000259" key="9">
    <source>
        <dbReference type="PROSITE" id="PS50054"/>
    </source>
</evidence>
<dbReference type="InterPro" id="IPR016130">
    <property type="entry name" value="Tyr_Pase_AS"/>
</dbReference>
<dbReference type="EMBL" id="OC857378">
    <property type="protein sequence ID" value="CAD7625099.1"/>
    <property type="molecule type" value="Genomic_DNA"/>
</dbReference>
<keyword evidence="3" id="KW-0378">Hydrolase</keyword>
<dbReference type="PROSITE" id="PS00383">
    <property type="entry name" value="TYR_PHOSPHATASE_1"/>
    <property type="match status" value="1"/>
</dbReference>
<feature type="domain" description="Tyrosine-protein phosphatase" evidence="9">
    <location>
        <begin position="38"/>
        <end position="189"/>
    </location>
</feature>
<dbReference type="InterPro" id="IPR020405">
    <property type="entry name" value="Atypical_DUSP_subfamA"/>
</dbReference>
<evidence type="ECO:0000256" key="1">
    <source>
        <dbReference type="ARBA" id="ARBA00008601"/>
    </source>
</evidence>
<comment type="catalytic activity">
    <reaction evidence="5">
        <text>O-phospho-L-seryl-[protein] + H2O = L-seryl-[protein] + phosphate</text>
        <dbReference type="Rhea" id="RHEA:20629"/>
        <dbReference type="Rhea" id="RHEA-COMP:9863"/>
        <dbReference type="Rhea" id="RHEA-COMP:11604"/>
        <dbReference type="ChEBI" id="CHEBI:15377"/>
        <dbReference type="ChEBI" id="CHEBI:29999"/>
        <dbReference type="ChEBI" id="CHEBI:43474"/>
        <dbReference type="ChEBI" id="CHEBI:83421"/>
        <dbReference type="EC" id="3.1.3.16"/>
    </reaction>
</comment>
<dbReference type="EC" id="3.1.3.16" evidence="2"/>
<feature type="region of interest" description="Disordered" evidence="8">
    <location>
        <begin position="300"/>
        <end position="432"/>
    </location>
</feature>